<feature type="repeat" description="ARM" evidence="4">
    <location>
        <begin position="379"/>
        <end position="421"/>
    </location>
</feature>
<dbReference type="Gene3D" id="3.30.40.10">
    <property type="entry name" value="Zinc/RING finger domain, C3HC4 (zinc finger)"/>
    <property type="match status" value="1"/>
</dbReference>
<dbReference type="SMART" id="SM00185">
    <property type="entry name" value="ARM"/>
    <property type="match status" value="6"/>
</dbReference>
<organism evidence="6">
    <name type="scientific">Physcomitrium patens</name>
    <name type="common">Spreading-leaved earth moss</name>
    <name type="synonym">Physcomitrella patens</name>
    <dbReference type="NCBI Taxonomy" id="3218"/>
    <lineage>
        <taxon>Eukaryota</taxon>
        <taxon>Viridiplantae</taxon>
        <taxon>Streptophyta</taxon>
        <taxon>Embryophyta</taxon>
        <taxon>Bryophyta</taxon>
        <taxon>Bryophytina</taxon>
        <taxon>Bryopsida</taxon>
        <taxon>Funariidae</taxon>
        <taxon>Funariales</taxon>
        <taxon>Funariaceae</taxon>
        <taxon>Physcomitrium</taxon>
    </lineage>
</organism>
<dbReference type="PROSITE" id="PS50176">
    <property type="entry name" value="ARM_REPEAT"/>
    <property type="match status" value="1"/>
</dbReference>
<reference evidence="7" key="3">
    <citation type="submission" date="2020-12" db="UniProtKB">
        <authorList>
            <consortium name="EnsemblPlants"/>
        </authorList>
    </citation>
    <scope>IDENTIFICATION</scope>
</reference>
<dbReference type="InterPro" id="IPR016024">
    <property type="entry name" value="ARM-type_fold"/>
</dbReference>
<dbReference type="CDD" id="cd16664">
    <property type="entry name" value="RING-Ubox_PUB"/>
    <property type="match status" value="1"/>
</dbReference>
<dbReference type="InterPro" id="IPR013083">
    <property type="entry name" value="Znf_RING/FYVE/PHD"/>
</dbReference>
<keyword evidence="8" id="KW-1185">Reference proteome</keyword>
<feature type="domain" description="U-box" evidence="5">
    <location>
        <begin position="263"/>
        <end position="337"/>
    </location>
</feature>
<dbReference type="Proteomes" id="UP000006727">
    <property type="component" value="Chromosome 12"/>
</dbReference>
<evidence type="ECO:0000256" key="3">
    <source>
        <dbReference type="ARBA" id="ARBA00012483"/>
    </source>
</evidence>
<name>A0A2K1JPE0_PHYPA</name>
<dbReference type="InterPro" id="IPR003613">
    <property type="entry name" value="Ubox_domain"/>
</dbReference>
<dbReference type="PROSITE" id="PS51698">
    <property type="entry name" value="U_BOX"/>
    <property type="match status" value="1"/>
</dbReference>
<dbReference type="EMBL" id="ABEU02000012">
    <property type="protein sequence ID" value="PNR43404.1"/>
    <property type="molecule type" value="Genomic_DNA"/>
</dbReference>
<sequence>MGRMKDGIETDNARPALFSAVLERLAKEMERVEKAAKGVEQESFRILSMYLKSILVFLEELRHKEVADPVAMHIALMELEQELEKAHHLIKKYGSKSKFYLVVKCQECLKEMEDIVHAIGHCLDAIPVVNVGLAVKTQEMITKLSSDMRTAQFKASISEEAILVEIADGVRDGQNNYEYANDLLLQLGQAAGVSTDPTCLKSELDKLKRDKEDAGAQGNQEEFWLLEQIVDILIRTDAATSTIEKGVNYQKKRGSGRWDDPLLPLQSFYCPITHEIMEEPVEIASGQIFERSAIEKWFSAGNANCPTTKIELENLQIKLNLALKQSIQEWKERNIVISIAATKTKLQSSDESEICSSLRTLLALSEEKSIHRHWISLEGLIPCLVSLLKSHQRTVRKGTLEVLRSLSVDNAENKKQIAVAGAIKLVVKSLARDVGEGRQAVALLRELSKNSEICDEIGKVQGCILLLVFMLNAENPHSVGDAKKLLHDLADSDQNIVQMAEANYFEPLTQRLNEGPVTQGHLLRAFLGMSSIPNATEVRNKLREGGAIQLILPLCEFTADNVRLHTLQLLKCLTSEGAGDDLADHLWSTYIKALVNLLLDSSKDDERMAAVGIICNFPTNNTHLTDLLLQADALPAILNLLLPTKGTKMGSWANRSAMTESAAGVLLRFTSPVNSNAISLQQKAADLDAISCLVQLLQTGTPVVKCRAATALSHFSRNSDRLASKVVASRSCCLRPWFNSHTSTRCSIHEGLCSVKTNFCLVMANAVGPLVQALEEQEQGADEAALNALNTLLVDDTHLESAIKVIAEAQGIRNIVRLLTAGSVGAKERAVMMLEKIFRIEEYKVEFGSTAQMPLIALTQTGSIATRPVAAKVLAHLNILHNQSSYF</sequence>
<dbReference type="Pfam" id="PF04564">
    <property type="entry name" value="U-box"/>
    <property type="match status" value="1"/>
</dbReference>
<dbReference type="GO" id="GO:0061630">
    <property type="term" value="F:ubiquitin protein ligase activity"/>
    <property type="evidence" value="ECO:0007669"/>
    <property type="project" value="UniProtKB-EC"/>
</dbReference>
<dbReference type="Gramene" id="Pp3c12_4020V3.3">
    <property type="protein sequence ID" value="Pp3c12_4020V3.3"/>
    <property type="gene ID" value="Pp3c12_4020"/>
</dbReference>
<dbReference type="InterPro" id="IPR052608">
    <property type="entry name" value="U-box_domain_protein"/>
</dbReference>
<dbReference type="EnsemblPlants" id="Pp3c12_4020V3.2">
    <property type="protein sequence ID" value="Pp3c12_4020V3.2"/>
    <property type="gene ID" value="Pp3c12_4020"/>
</dbReference>
<dbReference type="PANTHER" id="PTHR45958:SF5">
    <property type="entry name" value="RING-TYPE E3 UBIQUITIN TRANSFERASE"/>
    <property type="match status" value="1"/>
</dbReference>
<dbReference type="PANTHER" id="PTHR45958">
    <property type="entry name" value="RING-TYPE E3 UBIQUITIN TRANSFERASE"/>
    <property type="match status" value="1"/>
</dbReference>
<proteinExistence type="predicted"/>
<evidence type="ECO:0000256" key="4">
    <source>
        <dbReference type="PROSITE-ProRule" id="PRU00259"/>
    </source>
</evidence>
<dbReference type="SUPFAM" id="SSF57850">
    <property type="entry name" value="RING/U-box"/>
    <property type="match status" value="1"/>
</dbReference>
<dbReference type="GeneID" id="112289916"/>
<evidence type="ECO:0000313" key="7">
    <source>
        <dbReference type="EnsemblPlants" id="Pp3c12_4020V3.1"/>
    </source>
</evidence>
<reference evidence="6 8" key="1">
    <citation type="journal article" date="2008" name="Science">
        <title>The Physcomitrella genome reveals evolutionary insights into the conquest of land by plants.</title>
        <authorList>
            <person name="Rensing S."/>
            <person name="Lang D."/>
            <person name="Zimmer A."/>
            <person name="Terry A."/>
            <person name="Salamov A."/>
            <person name="Shapiro H."/>
            <person name="Nishiyama T."/>
            <person name="Perroud P.-F."/>
            <person name="Lindquist E."/>
            <person name="Kamisugi Y."/>
            <person name="Tanahashi T."/>
            <person name="Sakakibara K."/>
            <person name="Fujita T."/>
            <person name="Oishi K."/>
            <person name="Shin-I T."/>
            <person name="Kuroki Y."/>
            <person name="Toyoda A."/>
            <person name="Suzuki Y."/>
            <person name="Hashimoto A."/>
            <person name="Yamaguchi K."/>
            <person name="Sugano A."/>
            <person name="Kohara Y."/>
            <person name="Fujiyama A."/>
            <person name="Anterola A."/>
            <person name="Aoki S."/>
            <person name="Ashton N."/>
            <person name="Barbazuk W.B."/>
            <person name="Barker E."/>
            <person name="Bennetzen J."/>
            <person name="Bezanilla M."/>
            <person name="Blankenship R."/>
            <person name="Cho S.H."/>
            <person name="Dutcher S."/>
            <person name="Estelle M."/>
            <person name="Fawcett J.A."/>
            <person name="Gundlach H."/>
            <person name="Hanada K."/>
            <person name="Heyl A."/>
            <person name="Hicks K.A."/>
            <person name="Hugh J."/>
            <person name="Lohr M."/>
            <person name="Mayer K."/>
            <person name="Melkozernov A."/>
            <person name="Murata T."/>
            <person name="Nelson D."/>
            <person name="Pils B."/>
            <person name="Prigge M."/>
            <person name="Reiss B."/>
            <person name="Renner T."/>
            <person name="Rombauts S."/>
            <person name="Rushton P."/>
            <person name="Sanderfoot A."/>
            <person name="Schween G."/>
            <person name="Shiu S.-H."/>
            <person name="Stueber K."/>
            <person name="Theodoulou F.L."/>
            <person name="Tu H."/>
            <person name="Van de Peer Y."/>
            <person name="Verrier P.J."/>
            <person name="Waters E."/>
            <person name="Wood A."/>
            <person name="Yang L."/>
            <person name="Cove D."/>
            <person name="Cuming A."/>
            <person name="Hasebe M."/>
            <person name="Lucas S."/>
            <person name="Mishler D.B."/>
            <person name="Reski R."/>
            <person name="Grigoriev I."/>
            <person name="Quatrano R.S."/>
            <person name="Boore J.L."/>
        </authorList>
    </citation>
    <scope>NUCLEOTIDE SEQUENCE [LARGE SCALE GENOMIC DNA]</scope>
    <source>
        <strain evidence="7 8">cv. Gransden 2004</strain>
    </source>
</reference>
<evidence type="ECO:0000256" key="2">
    <source>
        <dbReference type="ARBA" id="ARBA00004906"/>
    </source>
</evidence>
<evidence type="ECO:0000259" key="5">
    <source>
        <dbReference type="PROSITE" id="PS51698"/>
    </source>
</evidence>
<dbReference type="SMART" id="SM00504">
    <property type="entry name" value="Ubox"/>
    <property type="match status" value="1"/>
</dbReference>
<dbReference type="GO" id="GO:0016567">
    <property type="term" value="P:protein ubiquitination"/>
    <property type="evidence" value="ECO:0007669"/>
    <property type="project" value="UniProtKB-UniPathway"/>
</dbReference>
<dbReference type="Gene3D" id="1.25.10.10">
    <property type="entry name" value="Leucine-rich Repeat Variant"/>
    <property type="match status" value="3"/>
</dbReference>
<evidence type="ECO:0000313" key="6">
    <source>
        <dbReference type="EMBL" id="PNR43404.1"/>
    </source>
</evidence>
<dbReference type="InterPro" id="IPR011989">
    <property type="entry name" value="ARM-like"/>
</dbReference>
<dbReference type="InterPro" id="IPR000225">
    <property type="entry name" value="Armadillo"/>
</dbReference>
<dbReference type="SUPFAM" id="SSF48371">
    <property type="entry name" value="ARM repeat"/>
    <property type="match status" value="1"/>
</dbReference>
<dbReference type="Gramene" id="Pp3c12_4020V3.1">
    <property type="protein sequence ID" value="Pp3c12_4020V3.1"/>
    <property type="gene ID" value="Pp3c12_4020"/>
</dbReference>
<evidence type="ECO:0000256" key="1">
    <source>
        <dbReference type="ARBA" id="ARBA00000900"/>
    </source>
</evidence>
<dbReference type="AlphaFoldDB" id="A0A2K1JPE0"/>
<reference evidence="6 8" key="2">
    <citation type="journal article" date="2018" name="Plant J.">
        <title>The Physcomitrella patens chromosome-scale assembly reveals moss genome structure and evolution.</title>
        <authorList>
            <person name="Lang D."/>
            <person name="Ullrich K.K."/>
            <person name="Murat F."/>
            <person name="Fuchs J."/>
            <person name="Jenkins J."/>
            <person name="Haas F.B."/>
            <person name="Piednoel M."/>
            <person name="Gundlach H."/>
            <person name="Van Bel M."/>
            <person name="Meyberg R."/>
            <person name="Vives C."/>
            <person name="Morata J."/>
            <person name="Symeonidi A."/>
            <person name="Hiss M."/>
            <person name="Muchero W."/>
            <person name="Kamisugi Y."/>
            <person name="Saleh O."/>
            <person name="Blanc G."/>
            <person name="Decker E.L."/>
            <person name="van Gessel N."/>
            <person name="Grimwood J."/>
            <person name="Hayes R.D."/>
            <person name="Graham S.W."/>
            <person name="Gunter L.E."/>
            <person name="McDaniel S.F."/>
            <person name="Hoernstein S.N.W."/>
            <person name="Larsson A."/>
            <person name="Li F.W."/>
            <person name="Perroud P.F."/>
            <person name="Phillips J."/>
            <person name="Ranjan P."/>
            <person name="Rokshar D.S."/>
            <person name="Rothfels C.J."/>
            <person name="Schneider L."/>
            <person name="Shu S."/>
            <person name="Stevenson D.W."/>
            <person name="Thummler F."/>
            <person name="Tillich M."/>
            <person name="Villarreal Aguilar J.C."/>
            <person name="Widiez T."/>
            <person name="Wong G.K."/>
            <person name="Wymore A."/>
            <person name="Zhang Y."/>
            <person name="Zimmer A.D."/>
            <person name="Quatrano R.S."/>
            <person name="Mayer K.F.X."/>
            <person name="Goodstein D."/>
            <person name="Casacuberta J.M."/>
            <person name="Vandepoele K."/>
            <person name="Reski R."/>
            <person name="Cuming A.C."/>
            <person name="Tuskan G.A."/>
            <person name="Maumus F."/>
            <person name="Salse J."/>
            <person name="Schmutz J."/>
            <person name="Rensing S.A."/>
        </authorList>
    </citation>
    <scope>NUCLEOTIDE SEQUENCE [LARGE SCALE GENOMIC DNA]</scope>
    <source>
        <strain evidence="7 8">cv. Gransden 2004</strain>
    </source>
</reference>
<dbReference type="RefSeq" id="XP_024391424.1">
    <property type="nucleotide sequence ID" value="XM_024535656.2"/>
</dbReference>
<comment type="catalytic activity">
    <reaction evidence="1">
        <text>S-ubiquitinyl-[E2 ubiquitin-conjugating enzyme]-L-cysteine + [acceptor protein]-L-lysine = [E2 ubiquitin-conjugating enzyme]-L-cysteine + N(6)-ubiquitinyl-[acceptor protein]-L-lysine.</text>
        <dbReference type="EC" id="2.3.2.27"/>
    </reaction>
</comment>
<accession>A0A2K1JPE0</accession>
<dbReference type="EnsemblPlants" id="Pp3c12_4020V3.1">
    <property type="protein sequence ID" value="Pp3c12_4020V3.1"/>
    <property type="gene ID" value="Pp3c12_4020"/>
</dbReference>
<comment type="pathway">
    <text evidence="2">Protein modification; protein ubiquitination.</text>
</comment>
<dbReference type="EC" id="2.3.2.27" evidence="3"/>
<gene>
    <name evidence="7" type="primary">LOC112289916</name>
    <name evidence="6" type="ORF">PHYPA_015784</name>
</gene>
<dbReference type="InterPro" id="IPR045210">
    <property type="entry name" value="RING-Ubox_PUB"/>
</dbReference>
<dbReference type="Gramene" id="Pp3c12_4020V3.2">
    <property type="protein sequence ID" value="Pp3c12_4020V3.2"/>
    <property type="gene ID" value="Pp3c12_4020"/>
</dbReference>
<evidence type="ECO:0000313" key="8">
    <source>
        <dbReference type="Proteomes" id="UP000006727"/>
    </source>
</evidence>
<protein>
    <recommendedName>
        <fullName evidence="3">RING-type E3 ubiquitin transferase</fullName>
        <ecNumber evidence="3">2.3.2.27</ecNumber>
    </recommendedName>
</protein>
<dbReference type="EnsemblPlants" id="Pp3c12_4020V3.3">
    <property type="protein sequence ID" value="Pp3c12_4020V3.3"/>
    <property type="gene ID" value="Pp3c12_4020"/>
</dbReference>
<dbReference type="UniPathway" id="UPA00143"/>